<name>A0ABQ1MU50_9SPHI</name>
<proteinExistence type="predicted"/>
<feature type="transmembrane region" description="Helical" evidence="1">
    <location>
        <begin position="102"/>
        <end position="122"/>
    </location>
</feature>
<protein>
    <submittedName>
        <fullName evidence="2">Uncharacterized protein</fullName>
    </submittedName>
</protein>
<dbReference type="EMBL" id="BMIK01000026">
    <property type="protein sequence ID" value="GGC47008.1"/>
    <property type="molecule type" value="Genomic_DNA"/>
</dbReference>
<reference evidence="3" key="1">
    <citation type="journal article" date="2019" name="Int. J. Syst. Evol. Microbiol.">
        <title>The Global Catalogue of Microorganisms (GCM) 10K type strain sequencing project: providing services to taxonomists for standard genome sequencing and annotation.</title>
        <authorList>
            <consortium name="The Broad Institute Genomics Platform"/>
            <consortium name="The Broad Institute Genome Sequencing Center for Infectious Disease"/>
            <person name="Wu L."/>
            <person name="Ma J."/>
        </authorList>
    </citation>
    <scope>NUCLEOTIDE SEQUENCE [LARGE SCALE GENOMIC DNA]</scope>
    <source>
        <strain evidence="3">CGMCC 1.15342</strain>
    </source>
</reference>
<feature type="transmembrane region" description="Helical" evidence="1">
    <location>
        <begin position="7"/>
        <end position="23"/>
    </location>
</feature>
<dbReference type="Proteomes" id="UP000597338">
    <property type="component" value="Unassembled WGS sequence"/>
</dbReference>
<sequence>MSAMLKATLNLTVIFLIIIGIIFKSEAILITASALFIVNVVCELIFIAKQANDYKQGRYSNPVTNNKKIKGLQIFLEVLLVIFGMFSFIYENSYGLKTSGKIIWFSIIGAYIFGGIIISEILKIPIRMGYGGWTIDKRRRKI</sequence>
<keyword evidence="1" id="KW-0472">Membrane</keyword>
<accession>A0ABQ1MU50</accession>
<dbReference type="RefSeq" id="WP_188753628.1">
    <property type="nucleotide sequence ID" value="NZ_BMIK01000026.1"/>
</dbReference>
<comment type="caution">
    <text evidence="2">The sequence shown here is derived from an EMBL/GenBank/DDBJ whole genome shotgun (WGS) entry which is preliminary data.</text>
</comment>
<feature type="transmembrane region" description="Helical" evidence="1">
    <location>
        <begin position="69"/>
        <end position="90"/>
    </location>
</feature>
<evidence type="ECO:0000256" key="1">
    <source>
        <dbReference type="SAM" id="Phobius"/>
    </source>
</evidence>
<evidence type="ECO:0000313" key="3">
    <source>
        <dbReference type="Proteomes" id="UP000597338"/>
    </source>
</evidence>
<feature type="transmembrane region" description="Helical" evidence="1">
    <location>
        <begin position="29"/>
        <end position="48"/>
    </location>
</feature>
<gene>
    <name evidence="2" type="ORF">GCM10011386_43950</name>
</gene>
<keyword evidence="3" id="KW-1185">Reference proteome</keyword>
<evidence type="ECO:0000313" key="2">
    <source>
        <dbReference type="EMBL" id="GGC47008.1"/>
    </source>
</evidence>
<organism evidence="2 3">
    <name type="scientific">Parapedobacter defluvii</name>
    <dbReference type="NCBI Taxonomy" id="2045106"/>
    <lineage>
        <taxon>Bacteria</taxon>
        <taxon>Pseudomonadati</taxon>
        <taxon>Bacteroidota</taxon>
        <taxon>Sphingobacteriia</taxon>
        <taxon>Sphingobacteriales</taxon>
        <taxon>Sphingobacteriaceae</taxon>
        <taxon>Parapedobacter</taxon>
    </lineage>
</organism>
<keyword evidence="1" id="KW-1133">Transmembrane helix</keyword>
<keyword evidence="1" id="KW-0812">Transmembrane</keyword>